<dbReference type="InterPro" id="IPR043129">
    <property type="entry name" value="ATPase_NBD"/>
</dbReference>
<dbReference type="Gene3D" id="2.60.34.10">
    <property type="entry name" value="Substrate Binding Domain Of DNAk, Chain A, domain 1"/>
    <property type="match status" value="1"/>
</dbReference>
<dbReference type="InterPro" id="IPR018181">
    <property type="entry name" value="Heat_shock_70_CS"/>
</dbReference>
<dbReference type="InterPro" id="IPR029047">
    <property type="entry name" value="HSP70_peptide-bd_sf"/>
</dbReference>
<dbReference type="PROSITE" id="PS00297">
    <property type="entry name" value="HSP70_1"/>
    <property type="match status" value="1"/>
</dbReference>
<sequence>MWSAKSLSIGIDLGTTYSCVRVFQHGKTRERNVLIFDLGRGTFDVSILIIEDGIFEVKATAGDTHLGGEDFDNRLVSHFVEEFKRKHKKDISQNKQALRRLRMACERAKRTLSSSSQANIEIDSLFEGIDFYTSITRARFEEMSLRDAKMDKAQIHDVVLFGGSTRITKVQKLLQDFFNSRELNKSINPDEAMAYGTAIQATWLSLGIETAGGVMTALIKRNITIPSKQTQTFTTYSDNQPGVLIQVYEGERAMTKVNNLLGKFELSGIPPQIEVTFDIDAIVILNVSAVDKSTGKENKITITNDKWRLSKEDIERMVQDADKYKAEDDAQREKMAAKNSLESYAFNMKSSVEDDNMKGKISEEDKKKVVDTCDQAISWLENNQLADKEEYEHQLKELEKKVCQPIITKLYQQGGIPTGSCGNQARSSSGASSQGPTIEEID</sequence>
<feature type="region of interest" description="Disordered" evidence="4">
    <location>
        <begin position="413"/>
        <end position="442"/>
    </location>
</feature>
<dbReference type="PANTHER" id="PTHR19375">
    <property type="entry name" value="HEAT SHOCK PROTEIN 70KDA"/>
    <property type="match status" value="1"/>
</dbReference>
<reference evidence="5" key="3">
    <citation type="submission" date="2025-09" db="UniProtKB">
        <authorList>
            <consortium name="Ensembl"/>
        </authorList>
    </citation>
    <scope>IDENTIFICATION</scope>
</reference>
<organism evidence="5 6">
    <name type="scientific">Hucho hucho</name>
    <name type="common">huchen</name>
    <dbReference type="NCBI Taxonomy" id="62062"/>
    <lineage>
        <taxon>Eukaryota</taxon>
        <taxon>Metazoa</taxon>
        <taxon>Chordata</taxon>
        <taxon>Craniata</taxon>
        <taxon>Vertebrata</taxon>
        <taxon>Euteleostomi</taxon>
        <taxon>Actinopterygii</taxon>
        <taxon>Neopterygii</taxon>
        <taxon>Teleostei</taxon>
        <taxon>Protacanthopterygii</taxon>
        <taxon>Salmoniformes</taxon>
        <taxon>Salmonidae</taxon>
        <taxon>Salmoninae</taxon>
        <taxon>Hucho</taxon>
    </lineage>
</organism>
<dbReference type="FunFam" id="2.60.34.10:FF:000002">
    <property type="entry name" value="Heat shock 70 kDa"/>
    <property type="match status" value="1"/>
</dbReference>
<dbReference type="Pfam" id="PF00012">
    <property type="entry name" value="HSP70"/>
    <property type="match status" value="1"/>
</dbReference>
<comment type="similarity">
    <text evidence="1">Belongs to the heat shock protein 70 family.</text>
</comment>
<reference evidence="5" key="2">
    <citation type="submission" date="2025-08" db="UniProtKB">
        <authorList>
            <consortium name="Ensembl"/>
        </authorList>
    </citation>
    <scope>IDENTIFICATION</scope>
</reference>
<dbReference type="InterPro" id="IPR013126">
    <property type="entry name" value="Hsp_70_fam"/>
</dbReference>
<dbReference type="FunFam" id="3.90.640.10:FF:000134">
    <property type="entry name" value="Heat shock cognate 71 kDa protein"/>
    <property type="match status" value="1"/>
</dbReference>
<evidence type="ECO:0008006" key="7">
    <source>
        <dbReference type="Google" id="ProtNLM"/>
    </source>
</evidence>
<evidence type="ECO:0000313" key="5">
    <source>
        <dbReference type="Ensembl" id="ENSHHUP00000060560.1"/>
    </source>
</evidence>
<dbReference type="SUPFAM" id="SSF100934">
    <property type="entry name" value="Heat shock protein 70kD (HSP70), C-terminal subdomain"/>
    <property type="match status" value="1"/>
</dbReference>
<evidence type="ECO:0000256" key="3">
    <source>
        <dbReference type="ARBA" id="ARBA00022840"/>
    </source>
</evidence>
<reference evidence="6" key="1">
    <citation type="submission" date="2018-06" db="EMBL/GenBank/DDBJ databases">
        <title>Genome assembly of Danube salmon.</title>
        <authorList>
            <person name="Macqueen D.J."/>
            <person name="Gundappa M.K."/>
        </authorList>
    </citation>
    <scope>NUCLEOTIDE SEQUENCE [LARGE SCALE GENOMIC DNA]</scope>
</reference>
<protein>
    <recommendedName>
        <fullName evidence="7">Heat shock protein family A (Hsp70) member 1B</fullName>
    </recommendedName>
</protein>
<proteinExistence type="inferred from homology"/>
<keyword evidence="3" id="KW-0067">ATP-binding</keyword>
<dbReference type="SUPFAM" id="SSF53067">
    <property type="entry name" value="Actin-like ATPase domain"/>
    <property type="match status" value="1"/>
</dbReference>
<evidence type="ECO:0000313" key="6">
    <source>
        <dbReference type="Proteomes" id="UP000314982"/>
    </source>
</evidence>
<dbReference type="InterPro" id="IPR029048">
    <property type="entry name" value="HSP70_C_sf"/>
</dbReference>
<evidence type="ECO:0000256" key="2">
    <source>
        <dbReference type="ARBA" id="ARBA00022741"/>
    </source>
</evidence>
<dbReference type="Ensembl" id="ENSHHUT00000062622.1">
    <property type="protein sequence ID" value="ENSHHUP00000060560.1"/>
    <property type="gene ID" value="ENSHHUG00000035889.1"/>
</dbReference>
<dbReference type="Gene3D" id="1.20.1270.10">
    <property type="match status" value="1"/>
</dbReference>
<dbReference type="GeneTree" id="ENSGT00940000154813"/>
<dbReference type="STRING" id="62062.ENSHHUP00000060560"/>
<dbReference type="Proteomes" id="UP000314982">
    <property type="component" value="Unassembled WGS sequence"/>
</dbReference>
<dbReference type="Gene3D" id="3.30.420.40">
    <property type="match status" value="1"/>
</dbReference>
<dbReference type="GO" id="GO:0140662">
    <property type="term" value="F:ATP-dependent protein folding chaperone"/>
    <property type="evidence" value="ECO:0007669"/>
    <property type="project" value="InterPro"/>
</dbReference>
<evidence type="ECO:0000256" key="4">
    <source>
        <dbReference type="SAM" id="MobiDB-lite"/>
    </source>
</evidence>
<evidence type="ECO:0000256" key="1">
    <source>
        <dbReference type="ARBA" id="ARBA00007381"/>
    </source>
</evidence>
<dbReference type="FunFam" id="1.20.1270.10:FF:000025">
    <property type="entry name" value="heat shock 70 kDa protein-like"/>
    <property type="match status" value="1"/>
</dbReference>
<dbReference type="Gene3D" id="3.90.640.10">
    <property type="entry name" value="Actin, Chain A, domain 4"/>
    <property type="match status" value="1"/>
</dbReference>
<name>A0A4W5PFZ1_9TELE</name>
<feature type="compositionally biased region" description="Low complexity" evidence="4">
    <location>
        <begin position="424"/>
        <end position="435"/>
    </location>
</feature>
<dbReference type="SUPFAM" id="SSF100920">
    <property type="entry name" value="Heat shock protein 70kD (HSP70), peptide-binding domain"/>
    <property type="match status" value="1"/>
</dbReference>
<accession>A0A4W5PFZ1</accession>
<dbReference type="AlphaFoldDB" id="A0A4W5PFZ1"/>
<keyword evidence="6" id="KW-1185">Reference proteome</keyword>
<keyword evidence="2" id="KW-0547">Nucleotide-binding</keyword>
<dbReference type="GO" id="GO:0005524">
    <property type="term" value="F:ATP binding"/>
    <property type="evidence" value="ECO:0007669"/>
    <property type="project" value="UniProtKB-KW"/>
</dbReference>